<dbReference type="GO" id="GO:0004386">
    <property type="term" value="F:helicase activity"/>
    <property type="evidence" value="ECO:0007669"/>
    <property type="project" value="UniProtKB-KW"/>
</dbReference>
<protein>
    <submittedName>
        <fullName evidence="5">PD-(D/E)XK nuclease family protein</fullName>
    </submittedName>
</protein>
<organism evidence="5 6">
    <name type="scientific">Synechococcus elongatus PCC 11801</name>
    <dbReference type="NCBI Taxonomy" id="2219813"/>
    <lineage>
        <taxon>Bacteria</taxon>
        <taxon>Bacillati</taxon>
        <taxon>Cyanobacteriota</taxon>
        <taxon>Cyanophyceae</taxon>
        <taxon>Synechococcales</taxon>
        <taxon>Synechococcaceae</taxon>
        <taxon>Synechococcus</taxon>
    </lineage>
</organism>
<evidence type="ECO:0000256" key="1">
    <source>
        <dbReference type="ARBA" id="ARBA00022763"/>
    </source>
</evidence>
<dbReference type="EMBL" id="CP030139">
    <property type="protein sequence ID" value="AZB71653.1"/>
    <property type="molecule type" value="Genomic_DNA"/>
</dbReference>
<keyword evidence="2" id="KW-0547">Nucleotide-binding</keyword>
<keyword evidence="3" id="KW-0234">DNA repair</keyword>
<dbReference type="InterPro" id="IPR038726">
    <property type="entry name" value="PDDEXK_AddAB-type"/>
</dbReference>
<keyword evidence="2" id="KW-0347">Helicase</keyword>
<dbReference type="Pfam" id="PF12705">
    <property type="entry name" value="PDDEXK_1"/>
    <property type="match status" value="1"/>
</dbReference>
<proteinExistence type="predicted"/>
<evidence type="ECO:0000256" key="3">
    <source>
        <dbReference type="ARBA" id="ARBA00023204"/>
    </source>
</evidence>
<dbReference type="InterPro" id="IPR011604">
    <property type="entry name" value="PDDEXK-like_dom_sf"/>
</dbReference>
<name>A0AAN1QLM6_SYNEL</name>
<dbReference type="GO" id="GO:0006281">
    <property type="term" value="P:DNA repair"/>
    <property type="evidence" value="ECO:0007669"/>
    <property type="project" value="UniProtKB-KW"/>
</dbReference>
<gene>
    <name evidence="5" type="ORF">DOP62_02000</name>
</gene>
<keyword evidence="1" id="KW-0227">DNA damage</keyword>
<reference evidence="5 6" key="1">
    <citation type="journal article" date="2018" name="Sci. Rep.">
        <title>Genome Features and Biochemical Characteristics of a Robust, Fast Growing and Naturally Transformable Cyanobacterium Synechococcus elongatus PCC 11801 Isolated from India.</title>
        <authorList>
            <person name="Jaiswal D."/>
            <person name="Sengupta A."/>
            <person name="Sohoni S."/>
            <person name="Sengupta S."/>
            <person name="Phadnavis A.G."/>
            <person name="Pakrasi H.B."/>
            <person name="Wangikar P.P."/>
        </authorList>
    </citation>
    <scope>NUCLEOTIDE SEQUENCE [LARGE SCALE GENOMIC DNA]</scope>
    <source>
        <strain evidence="5 6">PCC 11801</strain>
    </source>
</reference>
<dbReference type="RefSeq" id="WP_208675136.1">
    <property type="nucleotide sequence ID" value="NZ_CP030139.2"/>
</dbReference>
<dbReference type="Gene3D" id="3.90.320.10">
    <property type="match status" value="1"/>
</dbReference>
<evidence type="ECO:0000259" key="4">
    <source>
        <dbReference type="Pfam" id="PF12705"/>
    </source>
</evidence>
<feature type="domain" description="PD-(D/E)XK endonuclease-like" evidence="4">
    <location>
        <begin position="4"/>
        <end position="238"/>
    </location>
</feature>
<evidence type="ECO:0000313" key="6">
    <source>
        <dbReference type="Proteomes" id="UP000267249"/>
    </source>
</evidence>
<evidence type="ECO:0000313" key="5">
    <source>
        <dbReference type="EMBL" id="AZB71653.1"/>
    </source>
</evidence>
<keyword evidence="2" id="KW-0067">ATP-binding</keyword>
<dbReference type="InterPro" id="IPR011335">
    <property type="entry name" value="Restrct_endonuc-II-like"/>
</dbReference>
<dbReference type="SUPFAM" id="SSF52980">
    <property type="entry name" value="Restriction endonuclease-like"/>
    <property type="match status" value="1"/>
</dbReference>
<dbReference type="Proteomes" id="UP000267249">
    <property type="component" value="Chromosome"/>
</dbReference>
<keyword evidence="2" id="KW-0378">Hydrolase</keyword>
<sequence>MAYRLSATRLQTYRRCAQAYYWRYEKRLPGPAGFGGTALGTSLHRCLAQFHGDWDAQDPQPSRAWLAQCWHAIATDLNQEQQHEGWQLLETYYREQIQPQATWQRPLAIEGRIQATLVLEGIEFLVSGRYDRLDLREDGLHLVDYKSAKRLEPPRPEQIDVQLGLYQLALEQRYGQLKSLSLVHLRSGQAYCYGCTTQQREAVLAQIATLAQQIRSDQQWQPQVGEQCRSCGYRRYCPAVNAEAEPIPETITSSSDRRIQLSLAL</sequence>
<accession>A0AAN1QLM6</accession>
<dbReference type="AlphaFoldDB" id="A0AAN1QLM6"/>
<evidence type="ECO:0000256" key="2">
    <source>
        <dbReference type="ARBA" id="ARBA00022806"/>
    </source>
</evidence>